<dbReference type="AlphaFoldDB" id="A0A6J2YZ41"/>
<dbReference type="InterPro" id="IPR001584">
    <property type="entry name" value="Integrase_cat-core"/>
</dbReference>
<dbReference type="Gene3D" id="3.30.420.10">
    <property type="entry name" value="Ribonuclease H-like superfamily/Ribonuclease H"/>
    <property type="match status" value="1"/>
</dbReference>
<dbReference type="InParanoid" id="A0A6J2YZ41"/>
<dbReference type="InterPro" id="IPR012337">
    <property type="entry name" value="RNaseH-like_sf"/>
</dbReference>
<evidence type="ECO:0000313" key="3">
    <source>
        <dbReference type="RefSeq" id="XP_030768090.1"/>
    </source>
</evidence>
<dbReference type="OrthoDB" id="6576283at2759"/>
<accession>A0A6J2YZ41</accession>
<dbReference type="GO" id="GO:0015074">
    <property type="term" value="P:DNA integration"/>
    <property type="evidence" value="ECO:0007669"/>
    <property type="project" value="InterPro"/>
</dbReference>
<name>A0A6J2YZ41_SITOR</name>
<dbReference type="SUPFAM" id="SSF53098">
    <property type="entry name" value="Ribonuclease H-like"/>
    <property type="match status" value="1"/>
</dbReference>
<dbReference type="KEGG" id="soy:115891688"/>
<keyword evidence="2" id="KW-1185">Reference proteome</keyword>
<dbReference type="GO" id="GO:0003676">
    <property type="term" value="F:nucleic acid binding"/>
    <property type="evidence" value="ECO:0007669"/>
    <property type="project" value="InterPro"/>
</dbReference>
<gene>
    <name evidence="3" type="primary">LOC115891688</name>
</gene>
<sequence length="549" mass="63292">MAAPVNRDQFFKKLHTLIESKRKDNCFYFSKEKYSKILSEVISAKTKCCTPSDYRRLKRFDILNVGDEQKLIVPLKPGETNIQYYVTNDELFDILSETHVRTGHGGRTRMLNELQLKYKNVTYEVTMLYLNLCQQCQRKHSTHKKCVVKPIVGSQLHSRCQVNLLDWELHSDSDYKFIMVFQDHLTKFVQLRPLKTKRADEAAYHLLHIFLTFGAPAILHSDNGREFSDQIISELNAMWKDVKIVHGKDTVERDYRDIQNMLTAWMQDNSSNNWSEGLSFVQFTKNTTYHAEIRQSPYEAMFGTKPRRGIESTSLPGQITNIRTEEELEAYVNTFDENLISDHIDDQAKIGIASSSLPGHITNIKTEHELEVYGNNFDENLISDHTDDQAMFDVMPDRSIAPSSFPGQITNIKTEKELEAYVNNFDQNLISGHTDDQVMFDVKPEMCVAWPSLPGQITNIKTEQDRESYVNTLDENLISNHIDDHDLDENDIHDKNTIEALSQVPIDPQPSTSPSQALTEEHELISLKRVASKRNLRLQATKMLRISKE</sequence>
<reference evidence="3" key="1">
    <citation type="submission" date="2025-08" db="UniProtKB">
        <authorList>
            <consortium name="RefSeq"/>
        </authorList>
    </citation>
    <scope>IDENTIFICATION</scope>
    <source>
        <tissue evidence="3">Gonads</tissue>
    </source>
</reference>
<dbReference type="Proteomes" id="UP000504635">
    <property type="component" value="Unplaced"/>
</dbReference>
<evidence type="ECO:0000313" key="2">
    <source>
        <dbReference type="Proteomes" id="UP000504635"/>
    </source>
</evidence>
<dbReference type="RefSeq" id="XP_030768090.1">
    <property type="nucleotide sequence ID" value="XM_030912230.1"/>
</dbReference>
<feature type="domain" description="Integrase catalytic" evidence="1">
    <location>
        <begin position="146"/>
        <end position="305"/>
    </location>
</feature>
<dbReference type="PANTHER" id="PTHR37984">
    <property type="entry name" value="PROTEIN CBG26694"/>
    <property type="match status" value="1"/>
</dbReference>
<dbReference type="PROSITE" id="PS50994">
    <property type="entry name" value="INTEGRASE"/>
    <property type="match status" value="1"/>
</dbReference>
<dbReference type="InterPro" id="IPR036397">
    <property type="entry name" value="RNaseH_sf"/>
</dbReference>
<protein>
    <submittedName>
        <fullName evidence="3">KRAB-A domain-containing protein 2-like</fullName>
    </submittedName>
</protein>
<evidence type="ECO:0000259" key="1">
    <source>
        <dbReference type="PROSITE" id="PS50994"/>
    </source>
</evidence>
<organism evidence="2 3">
    <name type="scientific">Sitophilus oryzae</name>
    <name type="common">Rice weevil</name>
    <name type="synonym">Curculio oryzae</name>
    <dbReference type="NCBI Taxonomy" id="7048"/>
    <lineage>
        <taxon>Eukaryota</taxon>
        <taxon>Metazoa</taxon>
        <taxon>Ecdysozoa</taxon>
        <taxon>Arthropoda</taxon>
        <taxon>Hexapoda</taxon>
        <taxon>Insecta</taxon>
        <taxon>Pterygota</taxon>
        <taxon>Neoptera</taxon>
        <taxon>Endopterygota</taxon>
        <taxon>Coleoptera</taxon>
        <taxon>Polyphaga</taxon>
        <taxon>Cucujiformia</taxon>
        <taxon>Curculionidae</taxon>
        <taxon>Dryophthorinae</taxon>
        <taxon>Sitophilus</taxon>
    </lineage>
</organism>
<dbReference type="PANTHER" id="PTHR37984:SF5">
    <property type="entry name" value="PROTEIN NYNRIN-LIKE"/>
    <property type="match status" value="1"/>
</dbReference>
<proteinExistence type="predicted"/>
<dbReference type="InterPro" id="IPR050951">
    <property type="entry name" value="Retrovirus_Pol_polyprotein"/>
</dbReference>
<dbReference type="GeneID" id="115891688"/>